<evidence type="ECO:0000313" key="3">
    <source>
        <dbReference type="Proteomes" id="UP000284403"/>
    </source>
</evidence>
<organism evidence="2 3">
    <name type="scientific">Trypanosoma conorhini</name>
    <dbReference type="NCBI Taxonomy" id="83891"/>
    <lineage>
        <taxon>Eukaryota</taxon>
        <taxon>Discoba</taxon>
        <taxon>Euglenozoa</taxon>
        <taxon>Kinetoplastea</taxon>
        <taxon>Metakinetoplastina</taxon>
        <taxon>Trypanosomatida</taxon>
        <taxon>Trypanosomatidae</taxon>
        <taxon>Trypanosoma</taxon>
    </lineage>
</organism>
<dbReference type="RefSeq" id="XP_029224770.1">
    <property type="nucleotide sequence ID" value="XM_029375112.1"/>
</dbReference>
<evidence type="ECO:0000313" key="2">
    <source>
        <dbReference type="EMBL" id="RNF03039.1"/>
    </source>
</evidence>
<feature type="compositionally biased region" description="Low complexity" evidence="1">
    <location>
        <begin position="37"/>
        <end position="50"/>
    </location>
</feature>
<feature type="region of interest" description="Disordered" evidence="1">
    <location>
        <begin position="298"/>
        <end position="320"/>
    </location>
</feature>
<feature type="region of interest" description="Disordered" evidence="1">
    <location>
        <begin position="354"/>
        <end position="373"/>
    </location>
</feature>
<dbReference type="EMBL" id="MKKU01000742">
    <property type="protein sequence ID" value="RNF03039.1"/>
    <property type="molecule type" value="Genomic_DNA"/>
</dbReference>
<feature type="compositionally biased region" description="Basic and acidic residues" evidence="1">
    <location>
        <begin position="225"/>
        <end position="237"/>
    </location>
</feature>
<dbReference type="Proteomes" id="UP000284403">
    <property type="component" value="Unassembled WGS sequence"/>
</dbReference>
<proteinExistence type="predicted"/>
<feature type="compositionally biased region" description="Basic and acidic residues" evidence="1">
    <location>
        <begin position="145"/>
        <end position="155"/>
    </location>
</feature>
<accession>A0A422NCK3</accession>
<feature type="region of interest" description="Disordered" evidence="1">
    <location>
        <begin position="89"/>
        <end position="280"/>
    </location>
</feature>
<feature type="region of interest" description="Disordered" evidence="1">
    <location>
        <begin position="623"/>
        <end position="669"/>
    </location>
</feature>
<feature type="compositionally biased region" description="Polar residues" evidence="1">
    <location>
        <begin position="511"/>
        <end position="524"/>
    </location>
</feature>
<gene>
    <name evidence="2" type="ORF">Tco025E_08257</name>
</gene>
<feature type="compositionally biased region" description="Basic and acidic residues" evidence="1">
    <location>
        <begin position="123"/>
        <end position="138"/>
    </location>
</feature>
<keyword evidence="3" id="KW-1185">Reference proteome</keyword>
<comment type="caution">
    <text evidence="2">The sequence shown here is derived from an EMBL/GenBank/DDBJ whole genome shotgun (WGS) entry which is preliminary data.</text>
</comment>
<dbReference type="AlphaFoldDB" id="A0A422NCK3"/>
<dbReference type="GeneID" id="40321868"/>
<reference evidence="2 3" key="1">
    <citation type="journal article" date="2018" name="BMC Genomics">
        <title>Genomic comparison of Trypanosoma conorhini and Trypanosoma rangeli to Trypanosoma cruzi strains of high and low virulence.</title>
        <authorList>
            <person name="Bradwell K.R."/>
            <person name="Koparde V.N."/>
            <person name="Matveyev A.V."/>
            <person name="Serrano M.G."/>
            <person name="Alves J.M."/>
            <person name="Parikh H."/>
            <person name="Huang B."/>
            <person name="Lee V."/>
            <person name="Espinosa-Alvarez O."/>
            <person name="Ortiz P.A."/>
            <person name="Costa-Martins A.G."/>
            <person name="Teixeira M.M."/>
            <person name="Buck G.A."/>
        </authorList>
    </citation>
    <scope>NUCLEOTIDE SEQUENCE [LARGE SCALE GENOMIC DNA]</scope>
    <source>
        <strain evidence="2 3">025E</strain>
    </source>
</reference>
<feature type="compositionally biased region" description="Polar residues" evidence="1">
    <location>
        <begin position="298"/>
        <end position="311"/>
    </location>
</feature>
<feature type="region of interest" description="Disordered" evidence="1">
    <location>
        <begin position="483"/>
        <end position="526"/>
    </location>
</feature>
<sequence length="788" mass="86065">MTEERGRRAEAGSKTAPAEEPQRAAIGGREKGEFRDAAAGSAKPAAPTTAVGPEDAAVRRVLEEKYWEKTHGFDPSKRGMPLFLALEHSPSKSAPMRSKPPERGVLKAEAGAVSALEPPQGEPEQKSLESASEKKLLDEELAMASHHDWLPKEETVGIEEPAITMPSVAPVKDEGPGGSQSIAQASQSGEAHQRRIQHMGNASGGAGEGKESNASDKVAVPEEAPSEKQKTATHSESEVEANVGGKQTLYTEGNQPFLSEPIEEAQGFPSTTKSGLKSPCNIHASEYADSVNMYQSNQGSVRSNMSHSITGSRHRGNTEGAIHGDEAWAKQALPMNGEVRRGSLTGRLETHALEGGAAPEGNEPPITSEGPPHTSELTAEVLRNYFSNNFAVTSGGERAEGVEYTDSSLYKTCLSAGTNDGGSLRGRRKLPKRYAAPNCSGMVSSTRPDPVIPPFHRRLLLDMEEKMDREKRTLEHSLNEYTFHPQTAAVPHGRLPQRRHKPTNAGGLSESPHQSSPAISQSLPSRRIVMEDPLPTFTPEISKFAREAPRSNLPYHERLYTPKAALPRAGTAGVSKGHSLDLSPRMLELIDNSTPPLFHPTISPLAMSIENGAPFHERLYQTKEEMERRRSGGAPVQSPTVSPRRSPRNIKLSPRLLQRPPPPPETLPYSFHPEISPRARSMEANAPVHQRLYPTKEERSAVLERQQKKFDEFLASFQPSITDRGSRAYEGSGVVRRNVVRRLTEPREQPQQFVDPALTFHPFITQKARDLKTGNLAASSWRFGDSNE</sequence>
<feature type="compositionally biased region" description="Low complexity" evidence="1">
    <location>
        <begin position="179"/>
        <end position="190"/>
    </location>
</feature>
<feature type="compositionally biased region" description="Polar residues" evidence="1">
    <location>
        <begin position="248"/>
        <end position="257"/>
    </location>
</feature>
<feature type="compositionally biased region" description="Basic and acidic residues" evidence="1">
    <location>
        <begin position="1"/>
        <end position="11"/>
    </location>
</feature>
<feature type="region of interest" description="Disordered" evidence="1">
    <location>
        <begin position="1"/>
        <end position="55"/>
    </location>
</feature>
<evidence type="ECO:0000256" key="1">
    <source>
        <dbReference type="SAM" id="MobiDB-lite"/>
    </source>
</evidence>
<name>A0A422NCK3_9TRYP</name>
<dbReference type="OrthoDB" id="250923at2759"/>
<protein>
    <submittedName>
        <fullName evidence="2">Uncharacterized protein</fullName>
    </submittedName>
</protein>